<evidence type="ECO:0000256" key="6">
    <source>
        <dbReference type="ARBA" id="ARBA00023136"/>
    </source>
</evidence>
<accession>A0ABD3MXR4</accession>
<evidence type="ECO:0000256" key="4">
    <source>
        <dbReference type="ARBA" id="ARBA00022729"/>
    </source>
</evidence>
<comment type="caution">
    <text evidence="11">The sequence shown here is derived from an EMBL/GenBank/DDBJ whole genome shotgun (WGS) entry which is preliminary data.</text>
</comment>
<evidence type="ECO:0000313" key="11">
    <source>
        <dbReference type="EMBL" id="KAL3767047.1"/>
    </source>
</evidence>
<dbReference type="EMBL" id="JALLBG020000078">
    <property type="protein sequence ID" value="KAL3767047.1"/>
    <property type="molecule type" value="Genomic_DNA"/>
</dbReference>
<dbReference type="InterPro" id="IPR001611">
    <property type="entry name" value="Leu-rich_rpt"/>
</dbReference>
<feature type="region of interest" description="Disordered" evidence="10">
    <location>
        <begin position="88"/>
        <end position="126"/>
    </location>
</feature>
<protein>
    <recommendedName>
        <fullName evidence="13">L domain-like protein</fullName>
    </recommendedName>
</protein>
<dbReference type="SUPFAM" id="SSF52058">
    <property type="entry name" value="L domain-like"/>
    <property type="match status" value="1"/>
</dbReference>
<sequence>MPVSNQKVNSIFAGCEDLLNDLSLPEEHKDRFVSIDLTSKTGTGNSIMSSPTSTPGAARSNNMKSKDKGSKKAWERAIDKYVASVLEDEKEAKGESSTTMKATDTLGSISSRQSRRSTRSNRPHPDNHLLAALQRDISSSRPASSCSVDIDGHIDDSSFAPINPFNADNSDDKNGDTDPNRSPRLEKVKKYLKEEWKPISLIALVILVTIIVSVSVNSQKAVSSGAGKSETPGYAMDTTLDKEINIIPTTKITESPSSDYPTYAPTVGEEEEEVEVVEVVEVEEMEDDEETRFALPTTTKSTPTLRPIPAPTSKPSVKPSASKPTEYFEMKKAAVYVTGSKEPFDNAASPQSLAFHWLYNEGKSSRNLFEFFEQYATAVLFFSLTQARTLYAVMNNATERVYDDWTEKQEVCGWEGVRCAYNYTSEMIHVTEIRLSNKNLTGTIPDEIAFLPYLNRLDLSDNAVSGTVPMGVYELKKLRYLFLNNNRLTGTISPAIDNLHLAEQIYLGQNKFNGTLPINIGDNRPNNWRFFSVYDNQLTGMLHEGMKLANAFMLDFSRNRFYGTIPNDIDSQNYTTLRLLYLDHNSLTGTIPTGLMQIKKLKGLFLNDNRLEGMIPYTIDSDEKISLLTIRAQNNQLTQPVASSICDLNVEKGYYELVELSVDCEICPDDCSLCAGRCY</sequence>
<name>A0ABD3MXR4_9STRA</name>
<dbReference type="Pfam" id="PF00560">
    <property type="entry name" value="LRR_1"/>
    <property type="match status" value="1"/>
</dbReference>
<feature type="region of interest" description="Disordered" evidence="10">
    <location>
        <begin position="252"/>
        <end position="273"/>
    </location>
</feature>
<evidence type="ECO:0000256" key="7">
    <source>
        <dbReference type="ARBA" id="ARBA00023170"/>
    </source>
</evidence>
<dbReference type="Pfam" id="PF13855">
    <property type="entry name" value="LRR_8"/>
    <property type="match status" value="1"/>
</dbReference>
<feature type="compositionally biased region" description="Polar residues" evidence="10">
    <location>
        <begin position="95"/>
        <end position="107"/>
    </location>
</feature>
<feature type="compositionally biased region" description="Basic residues" evidence="10">
    <location>
        <begin position="113"/>
        <end position="122"/>
    </location>
</feature>
<dbReference type="PANTHER" id="PTHR48052:SF8">
    <property type="entry name" value="LRR RECEPTOR-LIKE SERINE_THREONINE-PROTEIN KINASE FLS2"/>
    <property type="match status" value="1"/>
</dbReference>
<reference evidence="11 12" key="1">
    <citation type="submission" date="2024-10" db="EMBL/GenBank/DDBJ databases">
        <title>Updated reference genomes for cyclostephanoid diatoms.</title>
        <authorList>
            <person name="Roberts W.R."/>
            <person name="Alverson A.J."/>
        </authorList>
    </citation>
    <scope>NUCLEOTIDE SEQUENCE [LARGE SCALE GENOMIC DNA]</scope>
    <source>
        <strain evidence="11 12">AJA232-27</strain>
    </source>
</reference>
<dbReference type="Proteomes" id="UP001530293">
    <property type="component" value="Unassembled WGS sequence"/>
</dbReference>
<keyword evidence="7" id="KW-0675">Receptor</keyword>
<gene>
    <name evidence="11" type="ORF">ACHAWU_004545</name>
</gene>
<evidence type="ECO:0000256" key="10">
    <source>
        <dbReference type="SAM" id="MobiDB-lite"/>
    </source>
</evidence>
<keyword evidence="4" id="KW-0732">Signal</keyword>
<dbReference type="PANTHER" id="PTHR48052">
    <property type="entry name" value="UNNAMED PRODUCT"/>
    <property type="match status" value="1"/>
</dbReference>
<dbReference type="AlphaFoldDB" id="A0ABD3MXR4"/>
<keyword evidence="12" id="KW-1185">Reference proteome</keyword>
<dbReference type="GO" id="GO:0005886">
    <property type="term" value="C:plasma membrane"/>
    <property type="evidence" value="ECO:0007669"/>
    <property type="project" value="UniProtKB-SubCell"/>
</dbReference>
<dbReference type="Gene3D" id="3.80.10.10">
    <property type="entry name" value="Ribonuclease Inhibitor"/>
    <property type="match status" value="1"/>
</dbReference>
<keyword evidence="2" id="KW-1003">Cell membrane</keyword>
<keyword evidence="3" id="KW-0812">Transmembrane</keyword>
<keyword evidence="6" id="KW-0472">Membrane</keyword>
<feature type="region of interest" description="Disordered" evidence="10">
    <location>
        <begin position="159"/>
        <end position="183"/>
    </location>
</feature>
<feature type="region of interest" description="Disordered" evidence="10">
    <location>
        <begin position="299"/>
        <end position="322"/>
    </location>
</feature>
<feature type="region of interest" description="Disordered" evidence="10">
    <location>
        <begin position="35"/>
        <end position="72"/>
    </location>
</feature>
<evidence type="ECO:0000256" key="2">
    <source>
        <dbReference type="ARBA" id="ARBA00022475"/>
    </source>
</evidence>
<evidence type="ECO:0008006" key="13">
    <source>
        <dbReference type="Google" id="ProtNLM"/>
    </source>
</evidence>
<dbReference type="GO" id="GO:0012505">
    <property type="term" value="C:endomembrane system"/>
    <property type="evidence" value="ECO:0007669"/>
    <property type="project" value="UniProtKB-SubCell"/>
</dbReference>
<evidence type="ECO:0000256" key="3">
    <source>
        <dbReference type="ARBA" id="ARBA00022692"/>
    </source>
</evidence>
<dbReference type="InterPro" id="IPR032675">
    <property type="entry name" value="LRR_dom_sf"/>
</dbReference>
<evidence type="ECO:0000256" key="5">
    <source>
        <dbReference type="ARBA" id="ARBA00022989"/>
    </source>
</evidence>
<keyword evidence="5" id="KW-1133">Transmembrane helix</keyword>
<comment type="subcellular location">
    <subcellularLocation>
        <location evidence="1">Cell membrane</location>
    </subcellularLocation>
    <subcellularLocation>
        <location evidence="9">Endomembrane system</location>
        <topology evidence="9">Single-pass membrane protein</topology>
    </subcellularLocation>
</comment>
<evidence type="ECO:0000313" key="12">
    <source>
        <dbReference type="Proteomes" id="UP001530293"/>
    </source>
</evidence>
<keyword evidence="8" id="KW-0325">Glycoprotein</keyword>
<feature type="compositionally biased region" description="Basic and acidic residues" evidence="10">
    <location>
        <begin position="170"/>
        <end position="183"/>
    </location>
</feature>
<evidence type="ECO:0000256" key="1">
    <source>
        <dbReference type="ARBA" id="ARBA00004236"/>
    </source>
</evidence>
<evidence type="ECO:0000256" key="8">
    <source>
        <dbReference type="ARBA" id="ARBA00023180"/>
    </source>
</evidence>
<organism evidence="11 12">
    <name type="scientific">Discostella pseudostelligera</name>
    <dbReference type="NCBI Taxonomy" id="259834"/>
    <lineage>
        <taxon>Eukaryota</taxon>
        <taxon>Sar</taxon>
        <taxon>Stramenopiles</taxon>
        <taxon>Ochrophyta</taxon>
        <taxon>Bacillariophyta</taxon>
        <taxon>Coscinodiscophyceae</taxon>
        <taxon>Thalassiosirophycidae</taxon>
        <taxon>Stephanodiscales</taxon>
        <taxon>Stephanodiscaceae</taxon>
        <taxon>Discostella</taxon>
    </lineage>
</organism>
<evidence type="ECO:0000256" key="9">
    <source>
        <dbReference type="ARBA" id="ARBA00037847"/>
    </source>
</evidence>
<proteinExistence type="predicted"/>
<feature type="compositionally biased region" description="Low complexity" evidence="10">
    <location>
        <begin position="313"/>
        <end position="322"/>
    </location>
</feature>
<feature type="compositionally biased region" description="Polar residues" evidence="10">
    <location>
        <begin position="36"/>
        <end position="63"/>
    </location>
</feature>